<gene>
    <name evidence="9" type="ORF">MTR67_026547</name>
</gene>
<keyword evidence="2" id="KW-0548">Nucleotidyltransferase</keyword>
<dbReference type="InterPro" id="IPR041373">
    <property type="entry name" value="RT_RNaseH"/>
</dbReference>
<dbReference type="InterPro" id="IPR043128">
    <property type="entry name" value="Rev_trsase/Diguanyl_cyclase"/>
</dbReference>
<dbReference type="PANTHER" id="PTHR24559">
    <property type="entry name" value="TRANSPOSON TY3-I GAG-POL POLYPROTEIN"/>
    <property type="match status" value="1"/>
</dbReference>
<dbReference type="CDD" id="cd01647">
    <property type="entry name" value="RT_LTR"/>
    <property type="match status" value="1"/>
</dbReference>
<keyword evidence="1" id="KW-0808">Transferase</keyword>
<feature type="non-terminal residue" evidence="9">
    <location>
        <position position="1"/>
    </location>
</feature>
<dbReference type="GO" id="GO:0004519">
    <property type="term" value="F:endonuclease activity"/>
    <property type="evidence" value="ECO:0007669"/>
    <property type="project" value="UniProtKB-KW"/>
</dbReference>
<dbReference type="InterPro" id="IPR000477">
    <property type="entry name" value="RT_dom"/>
</dbReference>
<evidence type="ECO:0000256" key="6">
    <source>
        <dbReference type="ARBA" id="ARBA00022918"/>
    </source>
</evidence>
<evidence type="ECO:0000256" key="3">
    <source>
        <dbReference type="ARBA" id="ARBA00022722"/>
    </source>
</evidence>
<dbReference type="Pfam" id="PF00078">
    <property type="entry name" value="RVT_1"/>
    <property type="match status" value="1"/>
</dbReference>
<organism evidence="9 10">
    <name type="scientific">Solanum verrucosum</name>
    <dbReference type="NCBI Taxonomy" id="315347"/>
    <lineage>
        <taxon>Eukaryota</taxon>
        <taxon>Viridiplantae</taxon>
        <taxon>Streptophyta</taxon>
        <taxon>Embryophyta</taxon>
        <taxon>Tracheophyta</taxon>
        <taxon>Spermatophyta</taxon>
        <taxon>Magnoliopsida</taxon>
        <taxon>eudicotyledons</taxon>
        <taxon>Gunneridae</taxon>
        <taxon>Pentapetalae</taxon>
        <taxon>asterids</taxon>
        <taxon>lamiids</taxon>
        <taxon>Solanales</taxon>
        <taxon>Solanaceae</taxon>
        <taxon>Solanoideae</taxon>
        <taxon>Solaneae</taxon>
        <taxon>Solanum</taxon>
    </lineage>
</organism>
<keyword evidence="3" id="KW-0540">Nuclease</keyword>
<dbReference type="InterPro" id="IPR043502">
    <property type="entry name" value="DNA/RNA_pol_sf"/>
</dbReference>
<evidence type="ECO:0000256" key="2">
    <source>
        <dbReference type="ARBA" id="ARBA00022695"/>
    </source>
</evidence>
<feature type="domain" description="Reverse transcriptase" evidence="7">
    <location>
        <begin position="75"/>
        <end position="206"/>
    </location>
</feature>
<evidence type="ECO:0000256" key="4">
    <source>
        <dbReference type="ARBA" id="ARBA00022759"/>
    </source>
</evidence>
<evidence type="ECO:0000256" key="5">
    <source>
        <dbReference type="ARBA" id="ARBA00022801"/>
    </source>
</evidence>
<dbReference type="Proteomes" id="UP001234989">
    <property type="component" value="Chromosome 6"/>
</dbReference>
<dbReference type="GO" id="GO:0016787">
    <property type="term" value="F:hydrolase activity"/>
    <property type="evidence" value="ECO:0007669"/>
    <property type="project" value="UniProtKB-KW"/>
</dbReference>
<dbReference type="EMBL" id="CP133617">
    <property type="protein sequence ID" value="WMV33162.1"/>
    <property type="molecule type" value="Genomic_DNA"/>
</dbReference>
<evidence type="ECO:0000313" key="10">
    <source>
        <dbReference type="Proteomes" id="UP001234989"/>
    </source>
</evidence>
<dbReference type="PANTHER" id="PTHR24559:SF447">
    <property type="entry name" value="RNA-DIRECTED DNA POLYMERASE HOMOLOG"/>
    <property type="match status" value="1"/>
</dbReference>
<dbReference type="InterPro" id="IPR053134">
    <property type="entry name" value="RNA-dir_DNA_polymerase"/>
</dbReference>
<reference evidence="9" key="1">
    <citation type="submission" date="2023-08" db="EMBL/GenBank/DDBJ databases">
        <title>A de novo genome assembly of Solanum verrucosum Schlechtendal, a Mexican diploid species geographically isolated from the other diploid A-genome species in potato relatives.</title>
        <authorList>
            <person name="Hosaka K."/>
        </authorList>
    </citation>
    <scope>NUCLEOTIDE SEQUENCE</scope>
    <source>
        <tissue evidence="9">Young leaves</tissue>
    </source>
</reference>
<keyword evidence="6" id="KW-0695">RNA-directed DNA polymerase</keyword>
<evidence type="ECO:0000259" key="8">
    <source>
        <dbReference type="Pfam" id="PF17917"/>
    </source>
</evidence>
<evidence type="ECO:0000313" key="9">
    <source>
        <dbReference type="EMBL" id="WMV33162.1"/>
    </source>
</evidence>
<evidence type="ECO:0000256" key="1">
    <source>
        <dbReference type="ARBA" id="ARBA00022679"/>
    </source>
</evidence>
<keyword evidence="5" id="KW-0378">Hydrolase</keyword>
<evidence type="ECO:0008006" key="11">
    <source>
        <dbReference type="Google" id="ProtNLM"/>
    </source>
</evidence>
<protein>
    <recommendedName>
        <fullName evidence="11">Retrotransposon protein</fullName>
    </recommendedName>
</protein>
<dbReference type="SUPFAM" id="SSF56672">
    <property type="entry name" value="DNA/RNA polymerases"/>
    <property type="match status" value="1"/>
</dbReference>
<accession>A0AAF0QZ54</accession>
<keyword evidence="4" id="KW-0255">Endonuclease</keyword>
<dbReference type="AlphaFoldDB" id="A0AAF0QZ54"/>
<sequence>KLVEQGCLAYLAHIRDVEVESLSIESILVVSEFREVFPNDLPGMPPDRDIDLCINLEPDTRPISIPEYGMATAELRELKAQIQELLDKRLIRPSASPWGSLVLFVKKKDGASLFSKIDLRSGYHQLKIRHEDVPKTTFRTRSGHYEFLVMSFGLTNAPTTFMSLLNGVFKPFLYSFVIVFIDDNLVYSKSEKEHADHRHILLMFLGSKVYKNVIVYASRQLKGHERNYPTHDLEFEVAMFALKIWRHYLYGVKCERRWMELLKDYAVTIQYHPGKANAVADALSRKTVNMGVLQNGDLELLILLTGFVQAIEVGFLSPGRGRYSKVGAAVVGQT</sequence>
<keyword evidence="10" id="KW-1185">Reference proteome</keyword>
<dbReference type="Gene3D" id="3.30.70.270">
    <property type="match status" value="1"/>
</dbReference>
<dbReference type="GO" id="GO:0003964">
    <property type="term" value="F:RNA-directed DNA polymerase activity"/>
    <property type="evidence" value="ECO:0007669"/>
    <property type="project" value="UniProtKB-KW"/>
</dbReference>
<proteinExistence type="predicted"/>
<feature type="domain" description="Reverse transcriptase RNase H-like" evidence="8">
    <location>
        <begin position="211"/>
        <end position="253"/>
    </location>
</feature>
<evidence type="ECO:0000259" key="7">
    <source>
        <dbReference type="Pfam" id="PF00078"/>
    </source>
</evidence>
<dbReference type="Pfam" id="PF17917">
    <property type="entry name" value="RT_RNaseH"/>
    <property type="match status" value="1"/>
</dbReference>
<dbReference type="Gene3D" id="3.10.10.10">
    <property type="entry name" value="HIV Type 1 Reverse Transcriptase, subunit A, domain 1"/>
    <property type="match status" value="2"/>
</dbReference>
<name>A0AAF0QZ54_SOLVR</name>